<evidence type="ECO:0000256" key="2">
    <source>
        <dbReference type="ARBA" id="ARBA00022630"/>
    </source>
</evidence>
<proteinExistence type="inferred from homology"/>
<dbReference type="SUPFAM" id="SSF51905">
    <property type="entry name" value="FAD/NAD(P)-binding domain"/>
    <property type="match status" value="1"/>
</dbReference>
<dbReference type="InterPro" id="IPR036305">
    <property type="entry name" value="RGS_sf"/>
</dbReference>
<dbReference type="GO" id="GO:0050660">
    <property type="term" value="F:flavin adenine dinucleotide binding"/>
    <property type="evidence" value="ECO:0007669"/>
    <property type="project" value="TreeGrafter"/>
</dbReference>
<comment type="caution">
    <text evidence="7">The sequence shown here is derived from an EMBL/GenBank/DDBJ whole genome shotgun (WGS) entry which is preliminary data.</text>
</comment>
<keyword evidence="8" id="KW-1185">Reference proteome</keyword>
<evidence type="ECO:0000256" key="4">
    <source>
        <dbReference type="ARBA" id="ARBA00023002"/>
    </source>
</evidence>
<keyword evidence="2" id="KW-0285">Flavoprotein</keyword>
<dbReference type="Pfam" id="PF07992">
    <property type="entry name" value="Pyr_redox_2"/>
    <property type="match status" value="1"/>
</dbReference>
<dbReference type="Gene3D" id="1.10.167.10">
    <property type="entry name" value="Regulator of G-protein Signalling 4, domain 2"/>
    <property type="match status" value="1"/>
</dbReference>
<dbReference type="PANTHER" id="PTHR43735:SF3">
    <property type="entry name" value="FERROPTOSIS SUPPRESSOR PROTEIN 1"/>
    <property type="match status" value="1"/>
</dbReference>
<evidence type="ECO:0000256" key="5">
    <source>
        <dbReference type="SAM" id="MobiDB-lite"/>
    </source>
</evidence>
<evidence type="ECO:0000256" key="3">
    <source>
        <dbReference type="ARBA" id="ARBA00022827"/>
    </source>
</evidence>
<gene>
    <name evidence="7" type="ORF">EC973_009585</name>
</gene>
<dbReference type="InterPro" id="IPR044926">
    <property type="entry name" value="RGS_subdomain_2"/>
</dbReference>
<feature type="region of interest" description="Disordered" evidence="5">
    <location>
        <begin position="646"/>
        <end position="695"/>
    </location>
</feature>
<feature type="region of interest" description="Disordered" evidence="5">
    <location>
        <begin position="584"/>
        <end position="607"/>
    </location>
</feature>
<feature type="compositionally biased region" description="Polar residues" evidence="5">
    <location>
        <begin position="683"/>
        <end position="695"/>
    </location>
</feature>
<evidence type="ECO:0000313" key="7">
    <source>
        <dbReference type="EMBL" id="KAF7725485.1"/>
    </source>
</evidence>
<accession>A0A8H7BM19</accession>
<name>A0A8H7BM19_9FUNG</name>
<dbReference type="SMART" id="SM00315">
    <property type="entry name" value="RGS"/>
    <property type="match status" value="1"/>
</dbReference>
<evidence type="ECO:0000313" key="8">
    <source>
        <dbReference type="Proteomes" id="UP000605846"/>
    </source>
</evidence>
<dbReference type="PANTHER" id="PTHR43735">
    <property type="entry name" value="APOPTOSIS-INDUCING FACTOR 1"/>
    <property type="match status" value="1"/>
</dbReference>
<dbReference type="InterPro" id="IPR036188">
    <property type="entry name" value="FAD/NAD-bd_sf"/>
</dbReference>
<dbReference type="Pfam" id="PF00615">
    <property type="entry name" value="RGS"/>
    <property type="match status" value="1"/>
</dbReference>
<feature type="domain" description="RGS" evidence="6">
    <location>
        <begin position="33"/>
        <end position="95"/>
    </location>
</feature>
<evidence type="ECO:0000259" key="6">
    <source>
        <dbReference type="PROSITE" id="PS50132"/>
    </source>
</evidence>
<dbReference type="OrthoDB" id="202203at2759"/>
<dbReference type="GO" id="GO:0005737">
    <property type="term" value="C:cytoplasm"/>
    <property type="evidence" value="ECO:0007669"/>
    <property type="project" value="TreeGrafter"/>
</dbReference>
<feature type="compositionally biased region" description="Low complexity" evidence="5">
    <location>
        <begin position="669"/>
        <end position="682"/>
    </location>
</feature>
<evidence type="ECO:0000256" key="1">
    <source>
        <dbReference type="ARBA" id="ARBA00006442"/>
    </source>
</evidence>
<keyword evidence="3" id="KW-0274">FAD</keyword>
<dbReference type="GO" id="GO:0004174">
    <property type="term" value="F:electron-transferring-flavoprotein dehydrogenase activity"/>
    <property type="evidence" value="ECO:0007669"/>
    <property type="project" value="TreeGrafter"/>
</dbReference>
<dbReference type="PRINTS" id="PR00368">
    <property type="entry name" value="FADPNR"/>
</dbReference>
<dbReference type="InterPro" id="IPR023753">
    <property type="entry name" value="FAD/NAD-binding_dom"/>
</dbReference>
<dbReference type="InterPro" id="IPR016137">
    <property type="entry name" value="RGS"/>
</dbReference>
<dbReference type="Proteomes" id="UP000605846">
    <property type="component" value="Unassembled WGS sequence"/>
</dbReference>
<comment type="similarity">
    <text evidence="1">Belongs to the FAD-dependent oxidoreductase family.</text>
</comment>
<keyword evidence="4" id="KW-0560">Oxidoreductase</keyword>
<reference evidence="7" key="1">
    <citation type="submission" date="2020-01" db="EMBL/GenBank/DDBJ databases">
        <title>Genome Sequencing of Three Apophysomyces-Like Fungal Strains Confirms a Novel Fungal Genus in the Mucoromycota with divergent Burkholderia-like Endosymbiotic Bacteria.</title>
        <authorList>
            <person name="Stajich J.E."/>
            <person name="Macias A.M."/>
            <person name="Carter-House D."/>
            <person name="Lovett B."/>
            <person name="Kasson L.R."/>
            <person name="Berry K."/>
            <person name="Grigoriev I."/>
            <person name="Chang Y."/>
            <person name="Spatafora J."/>
            <person name="Kasson M.T."/>
        </authorList>
    </citation>
    <scope>NUCLEOTIDE SEQUENCE</scope>
    <source>
        <strain evidence="7">NRRL A-21654</strain>
    </source>
</reference>
<dbReference type="PRINTS" id="PR00469">
    <property type="entry name" value="PNDRDTASEII"/>
</dbReference>
<protein>
    <recommendedName>
        <fullName evidence="6">RGS domain-containing protein</fullName>
    </recommendedName>
</protein>
<sequence length="695" mass="77776">MPVLQRSHTPSRLLSPQPSLVSLNSNASERQYTLHHVLTCPKLLRAFESFLRDTWSHENLLFIEAMSQLRHENDPKNLESMLHRIYKTFIANGAPLELNVTTQDQVRHEIQSLQWAILSRAEAVSILKDTEAQVLEMLKSKLTEFTQTKDLPIDAINNPQKMQKRVVIIGGGFTGFTVASILDPMPLFHVTLIDTKDSFEYTPGIVKKLVNPEQSSSLRVRHDAYVRNGKVVIGYVDDIGDDATSVTINDEKIYFDYLVVATGSSYSSQLKSTDVSSLYRLSGLEQVHEELKKARRVLIIGGGLVGCELASEITQHTFTGPYPHKHVTLIESHPNVVNRSDDRQQEKAHNYLTELGVEVVCNERIIDFDSAENNSYLGSSGRVYSGYDKVFMATGTRPNSDLFMSCTNEVPLESSLDHWGRIRVKPTLQVDHFKYQHIFAGGDVTNVVEEKTGYAATISGVCIARNICRLVKGKPPLKQGSKGTLPAPDKPLHGMNSHGGIGKQKLGLLKKKFSFLNPSWAALKYFDEQQFLRIVQGQAVGSTHVLGRLPRRLMLPNNHYPNSPMSSNFRGHSFDSIKFYSRPVSLSTPTSPRSQRQQQQQQQRSVCLHHSTTKTMCEQCSDSSSSLEEFIVEHFTFGGEKIELFDQERVSTPSSSENESTRMSRRRSSVASSGSSCSIPSSTVRRPSLSTPIHV</sequence>
<feature type="compositionally biased region" description="Low complexity" evidence="5">
    <location>
        <begin position="587"/>
        <end position="605"/>
    </location>
</feature>
<dbReference type="SUPFAM" id="SSF48097">
    <property type="entry name" value="Regulator of G-protein signaling, RGS"/>
    <property type="match status" value="1"/>
</dbReference>
<organism evidence="7 8">
    <name type="scientific">Apophysomyces ossiformis</name>
    <dbReference type="NCBI Taxonomy" id="679940"/>
    <lineage>
        <taxon>Eukaryota</taxon>
        <taxon>Fungi</taxon>
        <taxon>Fungi incertae sedis</taxon>
        <taxon>Mucoromycota</taxon>
        <taxon>Mucoromycotina</taxon>
        <taxon>Mucoromycetes</taxon>
        <taxon>Mucorales</taxon>
        <taxon>Mucorineae</taxon>
        <taxon>Mucoraceae</taxon>
        <taxon>Apophysomyces</taxon>
    </lineage>
</organism>
<dbReference type="Gene3D" id="3.50.50.100">
    <property type="match status" value="1"/>
</dbReference>
<dbReference type="EMBL" id="JABAYA010000096">
    <property type="protein sequence ID" value="KAF7725485.1"/>
    <property type="molecule type" value="Genomic_DNA"/>
</dbReference>
<dbReference type="AlphaFoldDB" id="A0A8H7BM19"/>
<dbReference type="PROSITE" id="PS50132">
    <property type="entry name" value="RGS"/>
    <property type="match status" value="1"/>
</dbReference>